<feature type="compositionally biased region" description="Low complexity" evidence="1">
    <location>
        <begin position="41"/>
        <end position="54"/>
    </location>
</feature>
<dbReference type="Pfam" id="PF14291">
    <property type="entry name" value="DUF4371"/>
    <property type="match status" value="1"/>
</dbReference>
<feature type="domain" description="DUF4371" evidence="2">
    <location>
        <begin position="177"/>
        <end position="368"/>
    </location>
</feature>
<name>A0A9N9QK04_9CUCU</name>
<evidence type="ECO:0000256" key="1">
    <source>
        <dbReference type="SAM" id="MobiDB-lite"/>
    </source>
</evidence>
<organism evidence="3 4">
    <name type="scientific">Ceutorhynchus assimilis</name>
    <name type="common">cabbage seed weevil</name>
    <dbReference type="NCBI Taxonomy" id="467358"/>
    <lineage>
        <taxon>Eukaryota</taxon>
        <taxon>Metazoa</taxon>
        <taxon>Ecdysozoa</taxon>
        <taxon>Arthropoda</taxon>
        <taxon>Hexapoda</taxon>
        <taxon>Insecta</taxon>
        <taxon>Pterygota</taxon>
        <taxon>Neoptera</taxon>
        <taxon>Endopterygota</taxon>
        <taxon>Coleoptera</taxon>
        <taxon>Polyphaga</taxon>
        <taxon>Cucujiformia</taxon>
        <taxon>Curculionidae</taxon>
        <taxon>Ceutorhynchinae</taxon>
        <taxon>Ceutorhynchus</taxon>
    </lineage>
</organism>
<keyword evidence="4" id="KW-1185">Reference proteome</keyword>
<dbReference type="InterPro" id="IPR025398">
    <property type="entry name" value="DUF4371"/>
</dbReference>
<dbReference type="EMBL" id="OU892285">
    <property type="protein sequence ID" value="CAG9773635.1"/>
    <property type="molecule type" value="Genomic_DNA"/>
</dbReference>
<dbReference type="Proteomes" id="UP001152799">
    <property type="component" value="Chromosome 9"/>
</dbReference>
<gene>
    <name evidence="3" type="ORF">CEUTPL_LOCUS14024</name>
</gene>
<dbReference type="PANTHER" id="PTHR45749:SF23">
    <property type="entry name" value="ZINC FINGER MYM-TYPE PROTEIN 1-LIKE"/>
    <property type="match status" value="1"/>
</dbReference>
<dbReference type="OrthoDB" id="6611207at2759"/>
<accession>A0A9N9QK04</accession>
<evidence type="ECO:0000313" key="3">
    <source>
        <dbReference type="EMBL" id="CAG9773635.1"/>
    </source>
</evidence>
<evidence type="ECO:0000259" key="2">
    <source>
        <dbReference type="Pfam" id="PF14291"/>
    </source>
</evidence>
<proteinExistence type="predicted"/>
<dbReference type="AlphaFoldDB" id="A0A9N9QK04"/>
<reference evidence="3" key="1">
    <citation type="submission" date="2022-01" db="EMBL/GenBank/DDBJ databases">
        <authorList>
            <person name="King R."/>
        </authorList>
    </citation>
    <scope>NUCLEOTIDE SEQUENCE</scope>
</reference>
<dbReference type="PANTHER" id="PTHR45749">
    <property type="match status" value="1"/>
</dbReference>
<evidence type="ECO:0000313" key="4">
    <source>
        <dbReference type="Proteomes" id="UP001152799"/>
    </source>
</evidence>
<protein>
    <recommendedName>
        <fullName evidence="2">DUF4371 domain-containing protein</fullName>
    </recommendedName>
</protein>
<feature type="region of interest" description="Disordered" evidence="1">
    <location>
        <begin position="41"/>
        <end position="67"/>
    </location>
</feature>
<sequence>MKKRFESGSAKRKKYMENKEKINKLPKLTQFFNKVVVTSCASTSASKSDDSINIENDETENDHEETISSITEGADVEVTHAEADQEQSAIKANEYIESTDSSLWPVSDDNLHSYWIDKGPSAGANRDSTFHKSARVYIEGSYTKTRNLCASLFKRQLRNGEVVDREWPIYSPSKRKKHAGMAASQHENSPEHRNCMMIYQSRLRVSGRIDTQLTRQFNDERQYWKEVLRRIVAVIKFLASRGLPFRGENENIGSVKNGNYLGTLELLSQFDPFLDQHIKKYGNAGKGNPSYLSATICEEFIELMGSNVLATIVAEVHKAKHYSVSVDSTPDVTHADQLTFILRYVKNAVPIERFLQFIHIYGHTAEYLADVVISFSEKNTIC</sequence>